<reference evidence="2 3" key="1">
    <citation type="journal article" date="2018" name="Nat. Genet.">
        <title>The Rosa genome provides new insights in the design of modern roses.</title>
        <authorList>
            <person name="Bendahmane M."/>
        </authorList>
    </citation>
    <scope>NUCLEOTIDE SEQUENCE [LARGE SCALE GENOMIC DNA]</scope>
    <source>
        <strain evidence="3">cv. Old Blush</strain>
    </source>
</reference>
<evidence type="ECO:0000313" key="2">
    <source>
        <dbReference type="EMBL" id="PRQ37850.1"/>
    </source>
</evidence>
<dbReference type="STRING" id="74649.A0A2P6QUI5"/>
<dbReference type="GO" id="GO:0009446">
    <property type="term" value="P:putrescine biosynthetic process"/>
    <property type="evidence" value="ECO:0007669"/>
    <property type="project" value="InterPro"/>
</dbReference>
<dbReference type="PANTHER" id="PTHR31377:SF2">
    <property type="entry name" value="AGMATINE DEIMINASE"/>
    <property type="match status" value="1"/>
</dbReference>
<keyword evidence="1 2" id="KW-0378">Hydrolase</keyword>
<comment type="caution">
    <text evidence="2">The sequence shown here is derived from an EMBL/GenBank/DDBJ whole genome shotgun (WGS) entry which is preliminary data.</text>
</comment>
<dbReference type="PANTHER" id="PTHR31377">
    <property type="entry name" value="AGMATINE DEIMINASE-RELATED"/>
    <property type="match status" value="1"/>
</dbReference>
<organism evidence="2 3">
    <name type="scientific">Rosa chinensis</name>
    <name type="common">China rose</name>
    <dbReference type="NCBI Taxonomy" id="74649"/>
    <lineage>
        <taxon>Eukaryota</taxon>
        <taxon>Viridiplantae</taxon>
        <taxon>Streptophyta</taxon>
        <taxon>Embryophyta</taxon>
        <taxon>Tracheophyta</taxon>
        <taxon>Spermatophyta</taxon>
        <taxon>Magnoliopsida</taxon>
        <taxon>eudicotyledons</taxon>
        <taxon>Gunneridae</taxon>
        <taxon>Pentapetalae</taxon>
        <taxon>rosids</taxon>
        <taxon>fabids</taxon>
        <taxon>Rosales</taxon>
        <taxon>Rosaceae</taxon>
        <taxon>Rosoideae</taxon>
        <taxon>Rosoideae incertae sedis</taxon>
        <taxon>Rosa</taxon>
    </lineage>
</organism>
<gene>
    <name evidence="2" type="ORF">RchiOBHm_Chr4g0407261</name>
</gene>
<evidence type="ECO:0000256" key="1">
    <source>
        <dbReference type="ARBA" id="ARBA00022801"/>
    </source>
</evidence>
<dbReference type="AlphaFoldDB" id="A0A2P6QUI5"/>
<dbReference type="Proteomes" id="UP000238479">
    <property type="component" value="Chromosome 4"/>
</dbReference>
<dbReference type="SUPFAM" id="SSF55909">
    <property type="entry name" value="Pentein"/>
    <property type="match status" value="1"/>
</dbReference>
<dbReference type="InterPro" id="IPR007466">
    <property type="entry name" value="Peptidyl-Arg-deiminase_porph"/>
</dbReference>
<proteinExistence type="predicted"/>
<name>A0A2P6QUI5_ROSCH</name>
<dbReference type="Gene3D" id="3.75.10.10">
    <property type="entry name" value="L-arginine/glycine Amidinotransferase, Chain A"/>
    <property type="match status" value="1"/>
</dbReference>
<evidence type="ECO:0000313" key="3">
    <source>
        <dbReference type="Proteomes" id="UP000238479"/>
    </source>
</evidence>
<dbReference type="EMBL" id="PDCK01000042">
    <property type="protein sequence ID" value="PRQ37850.1"/>
    <property type="molecule type" value="Genomic_DNA"/>
</dbReference>
<sequence>MKEQIKDQLKAYLGVTKIIWFPCGLYVAGTRLAASYVNFYVANGAIIAPQFGDQKWDDEAVRVLSKAFPYHEVS</sequence>
<dbReference type="Gramene" id="PRQ37850">
    <property type="protein sequence ID" value="PRQ37850"/>
    <property type="gene ID" value="RchiOBHm_Chr4g0407261"/>
</dbReference>
<keyword evidence="3" id="KW-1185">Reference proteome</keyword>
<dbReference type="GO" id="GO:0004668">
    <property type="term" value="F:protein-arginine deiminase activity"/>
    <property type="evidence" value="ECO:0007669"/>
    <property type="project" value="InterPro"/>
</dbReference>
<dbReference type="GO" id="GO:0047632">
    <property type="term" value="F:agmatine deiminase activity"/>
    <property type="evidence" value="ECO:0007669"/>
    <property type="project" value="UniProtKB-EC"/>
</dbReference>
<protein>
    <submittedName>
        <fullName evidence="2">Putative agmatine deiminase</fullName>
        <ecNumber evidence="2">3.5.3.12</ecNumber>
    </submittedName>
</protein>
<accession>A0A2P6QUI5</accession>
<dbReference type="Pfam" id="PF04371">
    <property type="entry name" value="PAD_porph"/>
    <property type="match status" value="1"/>
</dbReference>
<dbReference type="EC" id="3.5.3.12" evidence="2"/>